<comment type="caution">
    <text evidence="2">The sequence shown here is derived from an EMBL/GenBank/DDBJ whole genome shotgun (WGS) entry which is preliminary data.</text>
</comment>
<organism evidence="2 3">
    <name type="scientific">Rhypophila decipiens</name>
    <dbReference type="NCBI Taxonomy" id="261697"/>
    <lineage>
        <taxon>Eukaryota</taxon>
        <taxon>Fungi</taxon>
        <taxon>Dikarya</taxon>
        <taxon>Ascomycota</taxon>
        <taxon>Pezizomycotina</taxon>
        <taxon>Sordariomycetes</taxon>
        <taxon>Sordariomycetidae</taxon>
        <taxon>Sordariales</taxon>
        <taxon>Naviculisporaceae</taxon>
        <taxon>Rhypophila</taxon>
    </lineage>
</organism>
<feature type="transmembrane region" description="Helical" evidence="1">
    <location>
        <begin position="238"/>
        <end position="258"/>
    </location>
</feature>
<keyword evidence="1" id="KW-0472">Membrane</keyword>
<accession>A0AAN6YL31</accession>
<keyword evidence="3" id="KW-1185">Reference proteome</keyword>
<evidence type="ECO:0000313" key="3">
    <source>
        <dbReference type="Proteomes" id="UP001301769"/>
    </source>
</evidence>
<evidence type="ECO:0000313" key="2">
    <source>
        <dbReference type="EMBL" id="KAK4219770.1"/>
    </source>
</evidence>
<sequence length="270" mass="28795">MAGILSLATKIIAPKFLLLRLIPYTLIIPVILFEALSLSGCVGNSPTIPSLYIVSIRSSQNTTIASKQVRLGFFGICGGDGDDFQCRPSSGMTGDTLAPLLFPDINFGNAANSTGPNLKANATATSAKDAAFLKDIIDAAIDLQGQVYVTILAAAAFFFLLGVVFLLLHKRDVKNPNPDKPLRSKIFKRGTYGLLALSTGLIFTAALATTEAAGVLKHSTQSINNMPVFMKEGITLQVLQWMSFGFSMLFTLATPILAKPGFAPFNKSMV</sequence>
<dbReference type="EMBL" id="MU858047">
    <property type="protein sequence ID" value="KAK4219770.1"/>
    <property type="molecule type" value="Genomic_DNA"/>
</dbReference>
<dbReference type="Proteomes" id="UP001301769">
    <property type="component" value="Unassembled WGS sequence"/>
</dbReference>
<feature type="transmembrane region" description="Helical" evidence="1">
    <location>
        <begin position="21"/>
        <end position="40"/>
    </location>
</feature>
<name>A0AAN6YL31_9PEZI</name>
<dbReference type="AlphaFoldDB" id="A0AAN6YL31"/>
<protein>
    <submittedName>
        <fullName evidence="2">Ca2+ regulator and membrane fusion protein Fig1-domain-containing protein</fullName>
    </submittedName>
</protein>
<dbReference type="Pfam" id="PF12351">
    <property type="entry name" value="Fig1"/>
    <property type="match status" value="1"/>
</dbReference>
<keyword evidence="1" id="KW-0812">Transmembrane</keyword>
<feature type="transmembrane region" description="Helical" evidence="1">
    <location>
        <begin position="147"/>
        <end position="169"/>
    </location>
</feature>
<reference evidence="2" key="1">
    <citation type="journal article" date="2023" name="Mol. Phylogenet. Evol.">
        <title>Genome-scale phylogeny and comparative genomics of the fungal order Sordariales.</title>
        <authorList>
            <person name="Hensen N."/>
            <person name="Bonometti L."/>
            <person name="Westerberg I."/>
            <person name="Brannstrom I.O."/>
            <person name="Guillou S."/>
            <person name="Cros-Aarteil S."/>
            <person name="Calhoun S."/>
            <person name="Haridas S."/>
            <person name="Kuo A."/>
            <person name="Mondo S."/>
            <person name="Pangilinan J."/>
            <person name="Riley R."/>
            <person name="LaButti K."/>
            <person name="Andreopoulos B."/>
            <person name="Lipzen A."/>
            <person name="Chen C."/>
            <person name="Yan M."/>
            <person name="Daum C."/>
            <person name="Ng V."/>
            <person name="Clum A."/>
            <person name="Steindorff A."/>
            <person name="Ohm R.A."/>
            <person name="Martin F."/>
            <person name="Silar P."/>
            <person name="Natvig D.O."/>
            <person name="Lalanne C."/>
            <person name="Gautier V."/>
            <person name="Ament-Velasquez S.L."/>
            <person name="Kruys A."/>
            <person name="Hutchinson M.I."/>
            <person name="Powell A.J."/>
            <person name="Barry K."/>
            <person name="Miller A.N."/>
            <person name="Grigoriev I.V."/>
            <person name="Debuchy R."/>
            <person name="Gladieux P."/>
            <person name="Hiltunen Thoren M."/>
            <person name="Johannesson H."/>
        </authorList>
    </citation>
    <scope>NUCLEOTIDE SEQUENCE</scope>
    <source>
        <strain evidence="2">PSN293</strain>
    </source>
</reference>
<evidence type="ECO:0000256" key="1">
    <source>
        <dbReference type="SAM" id="Phobius"/>
    </source>
</evidence>
<gene>
    <name evidence="2" type="ORF">QBC37DRAFT_112287</name>
</gene>
<reference evidence="2" key="2">
    <citation type="submission" date="2023-05" db="EMBL/GenBank/DDBJ databases">
        <authorList>
            <consortium name="Lawrence Berkeley National Laboratory"/>
            <person name="Steindorff A."/>
            <person name="Hensen N."/>
            <person name="Bonometti L."/>
            <person name="Westerberg I."/>
            <person name="Brannstrom I.O."/>
            <person name="Guillou S."/>
            <person name="Cros-Aarteil S."/>
            <person name="Calhoun S."/>
            <person name="Haridas S."/>
            <person name="Kuo A."/>
            <person name="Mondo S."/>
            <person name="Pangilinan J."/>
            <person name="Riley R."/>
            <person name="Labutti K."/>
            <person name="Andreopoulos B."/>
            <person name="Lipzen A."/>
            <person name="Chen C."/>
            <person name="Yanf M."/>
            <person name="Daum C."/>
            <person name="Ng V."/>
            <person name="Clum A."/>
            <person name="Ohm R."/>
            <person name="Martin F."/>
            <person name="Silar P."/>
            <person name="Natvig D."/>
            <person name="Lalanne C."/>
            <person name="Gautier V."/>
            <person name="Ament-Velasquez S.L."/>
            <person name="Kruys A."/>
            <person name="Hutchinson M.I."/>
            <person name="Powell A.J."/>
            <person name="Barry K."/>
            <person name="Miller A.N."/>
            <person name="Grigoriev I.V."/>
            <person name="Debuchy R."/>
            <person name="Gladieux P."/>
            <person name="Thoren M.H."/>
            <person name="Johannesson H."/>
        </authorList>
    </citation>
    <scope>NUCLEOTIDE SEQUENCE</scope>
    <source>
        <strain evidence="2">PSN293</strain>
    </source>
</reference>
<dbReference type="GO" id="GO:0016020">
    <property type="term" value="C:membrane"/>
    <property type="evidence" value="ECO:0007669"/>
    <property type="project" value="InterPro"/>
</dbReference>
<feature type="transmembrane region" description="Helical" evidence="1">
    <location>
        <begin position="190"/>
        <end position="209"/>
    </location>
</feature>
<proteinExistence type="predicted"/>
<keyword evidence="1" id="KW-1133">Transmembrane helix</keyword>
<dbReference type="InterPro" id="IPR033481">
    <property type="entry name" value="Dni1/Fig1"/>
</dbReference>